<dbReference type="PROSITE" id="PS00151">
    <property type="entry name" value="ACYLPHOSPHATASE_2"/>
    <property type="match status" value="1"/>
</dbReference>
<sequence>MIHSMDDRRAVSVTITGRVQGVWYRGWTVEQARARQLDGWVRNRADGSVEALFAGHGPDVDAMLDACWQGPPKAIVINVKVAEATDPGLTGFEQRPSL</sequence>
<dbReference type="InterPro" id="IPR017968">
    <property type="entry name" value="Acylphosphatase_CS"/>
</dbReference>
<dbReference type="SUPFAM" id="SSF54975">
    <property type="entry name" value="Acylphosphatase/BLUF domain-like"/>
    <property type="match status" value="1"/>
</dbReference>
<evidence type="ECO:0000313" key="7">
    <source>
        <dbReference type="EMBL" id="OYQ33831.1"/>
    </source>
</evidence>
<dbReference type="PRINTS" id="PR00112">
    <property type="entry name" value="ACYLPHPHTASE"/>
</dbReference>
<keyword evidence="4" id="KW-0378">Hydrolase</keyword>
<dbReference type="EMBL" id="NOXU01000030">
    <property type="protein sequence ID" value="OYQ33831.1"/>
    <property type="molecule type" value="Genomic_DNA"/>
</dbReference>
<comment type="caution">
    <text evidence="7">The sequence shown here is derived from an EMBL/GenBank/DDBJ whole genome shotgun (WGS) entry which is preliminary data.</text>
</comment>
<accession>A0A255YXD3</accession>
<dbReference type="InterPro" id="IPR001792">
    <property type="entry name" value="Acylphosphatase-like_dom"/>
</dbReference>
<dbReference type="Pfam" id="PF00708">
    <property type="entry name" value="Acylphosphatase"/>
    <property type="match status" value="1"/>
</dbReference>
<dbReference type="PANTHER" id="PTHR47268">
    <property type="entry name" value="ACYLPHOSPHATASE"/>
    <property type="match status" value="1"/>
</dbReference>
<evidence type="ECO:0000256" key="1">
    <source>
        <dbReference type="ARBA" id="ARBA00005614"/>
    </source>
</evidence>
<dbReference type="InterPro" id="IPR036046">
    <property type="entry name" value="Acylphosphatase-like_dom_sf"/>
</dbReference>
<proteinExistence type="inferred from homology"/>
<evidence type="ECO:0000256" key="3">
    <source>
        <dbReference type="ARBA" id="ARBA00047645"/>
    </source>
</evidence>
<comment type="catalytic activity">
    <reaction evidence="3 4">
        <text>an acyl phosphate + H2O = a carboxylate + phosphate + H(+)</text>
        <dbReference type="Rhea" id="RHEA:14965"/>
        <dbReference type="ChEBI" id="CHEBI:15377"/>
        <dbReference type="ChEBI" id="CHEBI:15378"/>
        <dbReference type="ChEBI" id="CHEBI:29067"/>
        <dbReference type="ChEBI" id="CHEBI:43474"/>
        <dbReference type="ChEBI" id="CHEBI:59918"/>
        <dbReference type="EC" id="3.6.1.7"/>
    </reaction>
</comment>
<evidence type="ECO:0000313" key="8">
    <source>
        <dbReference type="Proteomes" id="UP000216998"/>
    </source>
</evidence>
<evidence type="ECO:0000256" key="4">
    <source>
        <dbReference type="PROSITE-ProRule" id="PRU00520"/>
    </source>
</evidence>
<protein>
    <recommendedName>
        <fullName evidence="2 4">acylphosphatase</fullName>
        <ecNumber evidence="2 4">3.6.1.7</ecNumber>
    </recommendedName>
</protein>
<feature type="active site" evidence="4">
    <location>
        <position position="43"/>
    </location>
</feature>
<dbReference type="PANTHER" id="PTHR47268:SF4">
    <property type="entry name" value="ACYLPHOSPHATASE"/>
    <property type="match status" value="1"/>
</dbReference>
<organism evidence="7 8">
    <name type="scientific">Niveispirillum lacus</name>
    <dbReference type="NCBI Taxonomy" id="1981099"/>
    <lineage>
        <taxon>Bacteria</taxon>
        <taxon>Pseudomonadati</taxon>
        <taxon>Pseudomonadota</taxon>
        <taxon>Alphaproteobacteria</taxon>
        <taxon>Rhodospirillales</taxon>
        <taxon>Azospirillaceae</taxon>
        <taxon>Niveispirillum</taxon>
    </lineage>
</organism>
<dbReference type="Proteomes" id="UP000216998">
    <property type="component" value="Unassembled WGS sequence"/>
</dbReference>
<dbReference type="PROSITE" id="PS51160">
    <property type="entry name" value="ACYLPHOSPHATASE_3"/>
    <property type="match status" value="1"/>
</dbReference>
<feature type="domain" description="Acylphosphatase-like" evidence="6">
    <location>
        <begin position="10"/>
        <end position="96"/>
    </location>
</feature>
<dbReference type="Gene3D" id="3.30.70.100">
    <property type="match status" value="1"/>
</dbReference>
<dbReference type="OrthoDB" id="5295388at2"/>
<reference evidence="7 8" key="1">
    <citation type="submission" date="2017-07" db="EMBL/GenBank/DDBJ databases">
        <title>Niveispirillum cyanobacteriorum sp. nov., isolated from cyanobacterial aggregates in a eutrophic lake.</title>
        <authorList>
            <person name="Cai H."/>
        </authorList>
    </citation>
    <scope>NUCLEOTIDE SEQUENCE [LARGE SCALE GENOMIC DNA]</scope>
    <source>
        <strain evidence="8">TH1-14</strain>
    </source>
</reference>
<keyword evidence="8" id="KW-1185">Reference proteome</keyword>
<gene>
    <name evidence="7" type="ORF">CHU95_14705</name>
</gene>
<dbReference type="AlphaFoldDB" id="A0A255YXD3"/>
<name>A0A255YXD3_9PROT</name>
<feature type="active site" evidence="4">
    <location>
        <position position="25"/>
    </location>
</feature>
<dbReference type="EC" id="3.6.1.7" evidence="2 4"/>
<evidence type="ECO:0000259" key="6">
    <source>
        <dbReference type="PROSITE" id="PS51160"/>
    </source>
</evidence>
<dbReference type="InterPro" id="IPR020456">
    <property type="entry name" value="Acylphosphatase"/>
</dbReference>
<evidence type="ECO:0000256" key="2">
    <source>
        <dbReference type="ARBA" id="ARBA00012150"/>
    </source>
</evidence>
<comment type="similarity">
    <text evidence="1 5">Belongs to the acylphosphatase family.</text>
</comment>
<evidence type="ECO:0000256" key="5">
    <source>
        <dbReference type="RuleBase" id="RU004168"/>
    </source>
</evidence>
<dbReference type="GO" id="GO:0003998">
    <property type="term" value="F:acylphosphatase activity"/>
    <property type="evidence" value="ECO:0007669"/>
    <property type="project" value="UniProtKB-EC"/>
</dbReference>